<dbReference type="RefSeq" id="WP_106138187.1">
    <property type="nucleotide sequence ID" value="NZ_PVTE01000009.1"/>
</dbReference>
<evidence type="ECO:0000313" key="3">
    <source>
        <dbReference type="Proteomes" id="UP000238375"/>
    </source>
</evidence>
<keyword evidence="1" id="KW-0812">Transmembrane</keyword>
<dbReference type="Proteomes" id="UP000238375">
    <property type="component" value="Unassembled WGS sequence"/>
</dbReference>
<comment type="caution">
    <text evidence="2">The sequence shown here is derived from an EMBL/GenBank/DDBJ whole genome shotgun (WGS) entry which is preliminary data.</text>
</comment>
<proteinExistence type="predicted"/>
<organism evidence="2 3">
    <name type="scientific">Spirosoma oryzae</name>
    <dbReference type="NCBI Taxonomy" id="1469603"/>
    <lineage>
        <taxon>Bacteria</taxon>
        <taxon>Pseudomonadati</taxon>
        <taxon>Bacteroidota</taxon>
        <taxon>Cytophagia</taxon>
        <taxon>Cytophagales</taxon>
        <taxon>Cytophagaceae</taxon>
        <taxon>Spirosoma</taxon>
    </lineage>
</organism>
<keyword evidence="3" id="KW-1185">Reference proteome</keyword>
<accession>A0A2T0SYH0</accession>
<feature type="transmembrane region" description="Helical" evidence="1">
    <location>
        <begin position="48"/>
        <end position="70"/>
    </location>
</feature>
<name>A0A2T0SYH0_9BACT</name>
<sequence length="108" mass="11482">MIEFVKTLGILLDNFPPVILSLLAVPAGALIFGLIQKQRGIIKTPKELVETIFIGTVTGGFCGALIAPMIGSVTNLPGYCSSFVSGASGHWIATTLLPKKQDDYLHKP</sequence>
<keyword evidence="1" id="KW-0472">Membrane</keyword>
<reference evidence="2 3" key="1">
    <citation type="submission" date="2018-03" db="EMBL/GenBank/DDBJ databases">
        <title>Genomic Encyclopedia of Archaeal and Bacterial Type Strains, Phase II (KMG-II): from individual species to whole genera.</title>
        <authorList>
            <person name="Goeker M."/>
        </authorList>
    </citation>
    <scope>NUCLEOTIDE SEQUENCE [LARGE SCALE GENOMIC DNA]</scope>
    <source>
        <strain evidence="2 3">DSM 28354</strain>
    </source>
</reference>
<feature type="transmembrane region" description="Helical" evidence="1">
    <location>
        <begin position="15"/>
        <end position="36"/>
    </location>
</feature>
<dbReference type="AlphaFoldDB" id="A0A2T0SYH0"/>
<gene>
    <name evidence="2" type="ORF">CLV58_109182</name>
</gene>
<keyword evidence="1" id="KW-1133">Transmembrane helix</keyword>
<evidence type="ECO:0000313" key="2">
    <source>
        <dbReference type="EMBL" id="PRY38455.1"/>
    </source>
</evidence>
<dbReference type="EMBL" id="PVTE01000009">
    <property type="protein sequence ID" value="PRY38455.1"/>
    <property type="molecule type" value="Genomic_DNA"/>
</dbReference>
<protein>
    <submittedName>
        <fullName evidence="2">Uncharacterized protein</fullName>
    </submittedName>
</protein>
<evidence type="ECO:0000256" key="1">
    <source>
        <dbReference type="SAM" id="Phobius"/>
    </source>
</evidence>